<keyword evidence="1" id="KW-0433">Leucine-rich repeat</keyword>
<dbReference type="InterPro" id="IPR001611">
    <property type="entry name" value="Leu-rich_rpt"/>
</dbReference>
<organism evidence="3">
    <name type="scientific">Schizaphis graminum</name>
    <name type="common">Green bug aphid</name>
    <dbReference type="NCBI Taxonomy" id="13262"/>
    <lineage>
        <taxon>Eukaryota</taxon>
        <taxon>Metazoa</taxon>
        <taxon>Ecdysozoa</taxon>
        <taxon>Arthropoda</taxon>
        <taxon>Hexapoda</taxon>
        <taxon>Insecta</taxon>
        <taxon>Pterygota</taxon>
        <taxon>Neoptera</taxon>
        <taxon>Paraneoptera</taxon>
        <taxon>Hemiptera</taxon>
        <taxon>Sternorrhyncha</taxon>
        <taxon>Aphidomorpha</taxon>
        <taxon>Aphidoidea</taxon>
        <taxon>Aphididae</taxon>
        <taxon>Aphidini</taxon>
        <taxon>Schizaphis</taxon>
    </lineage>
</organism>
<dbReference type="EMBL" id="GGMR01016211">
    <property type="protein sequence ID" value="MBY28830.1"/>
    <property type="molecule type" value="Transcribed_RNA"/>
</dbReference>
<dbReference type="GO" id="GO:0005737">
    <property type="term" value="C:cytoplasm"/>
    <property type="evidence" value="ECO:0007669"/>
    <property type="project" value="TreeGrafter"/>
</dbReference>
<dbReference type="Pfam" id="PF13855">
    <property type="entry name" value="LRR_8"/>
    <property type="match status" value="2"/>
</dbReference>
<dbReference type="AlphaFoldDB" id="A0A2S2PHB4"/>
<gene>
    <name evidence="3" type="primary">Sur-8_0</name>
    <name evidence="3" type="ORF">g.100902</name>
</gene>
<dbReference type="SUPFAM" id="SSF52058">
    <property type="entry name" value="L domain-like"/>
    <property type="match status" value="1"/>
</dbReference>
<sequence>MDISKGCSYSCCDQCKQHPTFHTIQKLCNINECLDHITTLDISSSRISEVPEFIGNLVNLVKLDLSSNELKTLPLSLIKCQHLTDLILSHNTFTQVPQCLIDGMHSLKALDLSHNQLLDINIKPFCVQQLLTLNISYNSKLNTLPQWLWSIECNLLESLDISFTNCLNNIALDPYLNMYGIGNHLKYLYLSNTNSDVRKLDFIKNLKNLRNIVLDNKDTTIKKCRNYFHDVPLVFNYRFKFIDSLSMIDVELSTIGSRVYFSFPSIRFLNLSNNSIVLLPDSFSELSNLEVCDFSNNQILKIPESFKSLKNLKSLILNNNWLSTFPEIIEDLINLEILDLYANKLEICPSWNLNSNIKLLDLEQNIFSTETNIDINIKANYSKLLENLRSSITENRIIGPLFIEEPDDTESETDGSSSHYSLYSTSECDDHELVNMREHQGDTCLKPEEFWDCDTYEFTTDLFDPKNFELNLMNELKTLENSSNVNDKKNARSLRLANEHYFCPNDELPK</sequence>
<dbReference type="SMART" id="SM00369">
    <property type="entry name" value="LRR_TYP"/>
    <property type="match status" value="7"/>
</dbReference>
<dbReference type="InterPro" id="IPR050216">
    <property type="entry name" value="LRR_domain-containing"/>
</dbReference>
<dbReference type="InterPro" id="IPR032675">
    <property type="entry name" value="LRR_dom_sf"/>
</dbReference>
<evidence type="ECO:0000256" key="2">
    <source>
        <dbReference type="ARBA" id="ARBA00022737"/>
    </source>
</evidence>
<protein>
    <submittedName>
        <fullName evidence="3">Leucine-rich repeat protein soc-2</fullName>
    </submittedName>
</protein>
<dbReference type="Gene3D" id="3.80.10.10">
    <property type="entry name" value="Ribonuclease Inhibitor"/>
    <property type="match status" value="2"/>
</dbReference>
<dbReference type="Pfam" id="PF00560">
    <property type="entry name" value="LRR_1"/>
    <property type="match status" value="1"/>
</dbReference>
<proteinExistence type="predicted"/>
<name>A0A2S2PHB4_SCHGA</name>
<keyword evidence="2" id="KW-0677">Repeat</keyword>
<accession>A0A2S2PHB4</accession>
<evidence type="ECO:0000313" key="3">
    <source>
        <dbReference type="EMBL" id="MBY28830.1"/>
    </source>
</evidence>
<dbReference type="PROSITE" id="PS51450">
    <property type="entry name" value="LRR"/>
    <property type="match status" value="2"/>
</dbReference>
<dbReference type="PRINTS" id="PR00019">
    <property type="entry name" value="LEURICHRPT"/>
</dbReference>
<dbReference type="PANTHER" id="PTHR48051">
    <property type="match status" value="1"/>
</dbReference>
<evidence type="ECO:0000256" key="1">
    <source>
        <dbReference type="ARBA" id="ARBA00022614"/>
    </source>
</evidence>
<dbReference type="SMART" id="SM00364">
    <property type="entry name" value="LRR_BAC"/>
    <property type="match status" value="6"/>
</dbReference>
<reference evidence="3" key="1">
    <citation type="submission" date="2018-04" db="EMBL/GenBank/DDBJ databases">
        <title>Transcriptome of Schizaphis graminum biotype I.</title>
        <authorList>
            <person name="Scully E.D."/>
            <person name="Geib S.M."/>
            <person name="Palmer N.A."/>
            <person name="Koch K."/>
            <person name="Bradshaw J."/>
            <person name="Heng-Moss T."/>
            <person name="Sarath G."/>
        </authorList>
    </citation>
    <scope>NUCLEOTIDE SEQUENCE</scope>
</reference>
<dbReference type="PANTHER" id="PTHR48051:SF1">
    <property type="entry name" value="RAS SUPPRESSOR PROTEIN 1"/>
    <property type="match status" value="1"/>
</dbReference>
<dbReference type="InterPro" id="IPR003591">
    <property type="entry name" value="Leu-rich_rpt_typical-subtyp"/>
</dbReference>